<evidence type="ECO:0000256" key="5">
    <source>
        <dbReference type="ARBA" id="ARBA00022839"/>
    </source>
</evidence>
<sequence>MAEEVWMLQTKKADFKQIGARFRIDPVTARIIRNRGIEGEAAIDRYLNGTLDDLYDPMLLKDMERAVSILCEAVDTGKKIRIVGDYDIDGVCSTYILLQAFERLGSDVDFEIPDRIKDGYGINESIIEQAHADGVEVILTCDNGISAFHQVELAKKYGMTVVITDHHEVPLDGEKEKIPPADAVIDPKQADCPYPFPEICGAVVAYKLVQVLYARRGVPQMEWLDLLEFAAIATVGDVMKLQDENRILVKYGLKKMAQTKNIGLRRLAEKNNLDLGAITAYHIGFVIGPCLNAGGRLKTAKEALALLRAQSEEEAERLAEELKELNDTRKDMTEQGTEAAKLQVESWYQKDKVLVVFLPECHESLAGIIAGRLREYYQKPAIVLTRGEEAVKGSGRSIDEYHMFKKLTEVSDLLLKFGGHPLAAGLSLEEKNIDEFRRRLNENAGLTEEDFKAKVWIDVPMPVGYVTERLVRELSCLEPFGQGNEKPLFAEKSLRIRASRVLGRNRNVVKMTLEETDGHAIEALYFGDGTAFEEERAGRREIDVVYYPDINEYNGRKTLQAVIRRYKFRG</sequence>
<name>A0A2T3FM76_9CLOT</name>
<evidence type="ECO:0000256" key="4">
    <source>
        <dbReference type="ARBA" id="ARBA00022801"/>
    </source>
</evidence>
<evidence type="ECO:0000313" key="11">
    <source>
        <dbReference type="Proteomes" id="UP000241048"/>
    </source>
</evidence>
<evidence type="ECO:0000256" key="2">
    <source>
        <dbReference type="ARBA" id="ARBA00019841"/>
    </source>
</evidence>
<dbReference type="InterPro" id="IPR041122">
    <property type="entry name" value="RecJ_OB"/>
</dbReference>
<dbReference type="PANTHER" id="PTHR30255:SF2">
    <property type="entry name" value="SINGLE-STRANDED-DNA-SPECIFIC EXONUCLEASE RECJ"/>
    <property type="match status" value="1"/>
</dbReference>
<feature type="domain" description="DDH" evidence="7">
    <location>
        <begin position="79"/>
        <end position="227"/>
    </location>
</feature>
<keyword evidence="6" id="KW-0175">Coiled coil</keyword>
<dbReference type="InterPro" id="IPR038763">
    <property type="entry name" value="DHH_sf"/>
</dbReference>
<protein>
    <recommendedName>
        <fullName evidence="2">Single-stranded-DNA-specific exonuclease RecJ</fullName>
    </recommendedName>
</protein>
<accession>A0A2T3FM76</accession>
<dbReference type="Pfam" id="PF01368">
    <property type="entry name" value="DHH"/>
    <property type="match status" value="1"/>
</dbReference>
<dbReference type="NCBIfam" id="TIGR00644">
    <property type="entry name" value="recJ"/>
    <property type="match status" value="1"/>
</dbReference>
<evidence type="ECO:0000256" key="3">
    <source>
        <dbReference type="ARBA" id="ARBA00022722"/>
    </source>
</evidence>
<dbReference type="AlphaFoldDB" id="A0A2T3FM76"/>
<evidence type="ECO:0000313" key="10">
    <source>
        <dbReference type="EMBL" id="PST36386.1"/>
    </source>
</evidence>
<organism evidence="10 11">
    <name type="scientific">Clostridium fessum</name>
    <dbReference type="NCBI Taxonomy" id="2126740"/>
    <lineage>
        <taxon>Bacteria</taxon>
        <taxon>Bacillati</taxon>
        <taxon>Bacillota</taxon>
        <taxon>Clostridia</taxon>
        <taxon>Eubacteriales</taxon>
        <taxon>Clostridiaceae</taxon>
        <taxon>Clostridium</taxon>
    </lineage>
</organism>
<gene>
    <name evidence="10" type="primary">recJ</name>
    <name evidence="10" type="ORF">C7U56_11310</name>
</gene>
<dbReference type="Proteomes" id="UP000241048">
    <property type="component" value="Unassembled WGS sequence"/>
</dbReference>
<reference evidence="10 11" key="1">
    <citation type="submission" date="2018-03" db="EMBL/GenBank/DDBJ databases">
        <title>Lachnoclostridium SNUG30386 gen.nov., sp.nov., isolated from human faeces.</title>
        <authorList>
            <person name="Seo B."/>
            <person name="Jeon K."/>
            <person name="Ko G."/>
        </authorList>
    </citation>
    <scope>NUCLEOTIDE SEQUENCE [LARGE SCALE GENOMIC DNA]</scope>
    <source>
        <strain evidence="10 11">SNUG30386</strain>
    </source>
</reference>
<dbReference type="GO" id="GO:0006281">
    <property type="term" value="P:DNA repair"/>
    <property type="evidence" value="ECO:0007669"/>
    <property type="project" value="InterPro"/>
</dbReference>
<dbReference type="InterPro" id="IPR003156">
    <property type="entry name" value="DHHA1_dom"/>
</dbReference>
<feature type="coiled-coil region" evidence="6">
    <location>
        <begin position="297"/>
        <end position="335"/>
    </location>
</feature>
<dbReference type="GO" id="GO:0008409">
    <property type="term" value="F:5'-3' exonuclease activity"/>
    <property type="evidence" value="ECO:0007669"/>
    <property type="project" value="InterPro"/>
</dbReference>
<dbReference type="GO" id="GO:0006310">
    <property type="term" value="P:DNA recombination"/>
    <property type="evidence" value="ECO:0007669"/>
    <property type="project" value="InterPro"/>
</dbReference>
<dbReference type="Gene3D" id="3.90.1640.30">
    <property type="match status" value="1"/>
</dbReference>
<dbReference type="EMBL" id="PYLO01000004">
    <property type="protein sequence ID" value="PST36386.1"/>
    <property type="molecule type" value="Genomic_DNA"/>
</dbReference>
<proteinExistence type="inferred from homology"/>
<dbReference type="Pfam" id="PF17768">
    <property type="entry name" value="RecJ_OB"/>
    <property type="match status" value="1"/>
</dbReference>
<keyword evidence="4" id="KW-0378">Hydrolase</keyword>
<evidence type="ECO:0000256" key="1">
    <source>
        <dbReference type="ARBA" id="ARBA00005915"/>
    </source>
</evidence>
<keyword evidence="3" id="KW-0540">Nuclease</keyword>
<evidence type="ECO:0000259" key="7">
    <source>
        <dbReference type="Pfam" id="PF01368"/>
    </source>
</evidence>
<dbReference type="RefSeq" id="WP_107001308.1">
    <property type="nucleotide sequence ID" value="NZ_PYLO01000004.1"/>
</dbReference>
<dbReference type="PANTHER" id="PTHR30255">
    <property type="entry name" value="SINGLE-STRANDED-DNA-SPECIFIC EXONUCLEASE RECJ"/>
    <property type="match status" value="1"/>
</dbReference>
<comment type="caution">
    <text evidence="10">The sequence shown here is derived from an EMBL/GenBank/DDBJ whole genome shotgun (WGS) entry which is preliminary data.</text>
</comment>
<feature type="domain" description="RecJ OB" evidence="9">
    <location>
        <begin position="457"/>
        <end position="564"/>
    </location>
</feature>
<dbReference type="Pfam" id="PF02272">
    <property type="entry name" value="DHHA1"/>
    <property type="match status" value="1"/>
</dbReference>
<dbReference type="GO" id="GO:0003676">
    <property type="term" value="F:nucleic acid binding"/>
    <property type="evidence" value="ECO:0007669"/>
    <property type="project" value="InterPro"/>
</dbReference>
<dbReference type="InterPro" id="IPR004610">
    <property type="entry name" value="RecJ"/>
</dbReference>
<evidence type="ECO:0000259" key="9">
    <source>
        <dbReference type="Pfam" id="PF17768"/>
    </source>
</evidence>
<evidence type="ECO:0000256" key="6">
    <source>
        <dbReference type="SAM" id="Coils"/>
    </source>
</evidence>
<dbReference type="InterPro" id="IPR001667">
    <property type="entry name" value="DDH_dom"/>
</dbReference>
<dbReference type="Gene3D" id="3.10.310.30">
    <property type="match status" value="1"/>
</dbReference>
<keyword evidence="5 10" id="KW-0269">Exonuclease</keyword>
<feature type="domain" description="DHHA1" evidence="8">
    <location>
        <begin position="351"/>
        <end position="442"/>
    </location>
</feature>
<dbReference type="InterPro" id="IPR051673">
    <property type="entry name" value="SSDNA_exonuclease_RecJ"/>
</dbReference>
<comment type="similarity">
    <text evidence="1">Belongs to the RecJ family.</text>
</comment>
<dbReference type="SUPFAM" id="SSF64182">
    <property type="entry name" value="DHH phosphoesterases"/>
    <property type="match status" value="1"/>
</dbReference>
<evidence type="ECO:0000259" key="8">
    <source>
        <dbReference type="Pfam" id="PF02272"/>
    </source>
</evidence>
<keyword evidence="11" id="KW-1185">Reference proteome</keyword>